<keyword evidence="4" id="KW-0963">Cytoplasm</keyword>
<gene>
    <name evidence="7" type="ORF">SNE40_011289</name>
</gene>
<dbReference type="PROSITE" id="PS50908">
    <property type="entry name" value="RWD"/>
    <property type="match status" value="1"/>
</dbReference>
<evidence type="ECO:0000313" key="8">
    <source>
        <dbReference type="Proteomes" id="UP001347796"/>
    </source>
</evidence>
<dbReference type="Gene3D" id="3.10.110.10">
    <property type="entry name" value="Ubiquitin Conjugating Enzyme"/>
    <property type="match status" value="1"/>
</dbReference>
<organism evidence="7 8">
    <name type="scientific">Patella caerulea</name>
    <name type="common">Rayed Mediterranean limpet</name>
    <dbReference type="NCBI Taxonomy" id="87958"/>
    <lineage>
        <taxon>Eukaryota</taxon>
        <taxon>Metazoa</taxon>
        <taxon>Spiralia</taxon>
        <taxon>Lophotrochozoa</taxon>
        <taxon>Mollusca</taxon>
        <taxon>Gastropoda</taxon>
        <taxon>Patellogastropoda</taxon>
        <taxon>Patelloidea</taxon>
        <taxon>Patellidae</taxon>
        <taxon>Patella</taxon>
    </lineage>
</organism>
<reference evidence="7 8" key="1">
    <citation type="submission" date="2024-01" db="EMBL/GenBank/DDBJ databases">
        <title>The genome of the rayed Mediterranean limpet Patella caerulea (Linnaeus, 1758).</title>
        <authorList>
            <person name="Anh-Thu Weber A."/>
            <person name="Halstead-Nussloch G."/>
        </authorList>
    </citation>
    <scope>NUCLEOTIDE SEQUENCE [LARGE SCALE GENOMIC DNA]</scope>
    <source>
        <strain evidence="7">AATW-2023a</strain>
        <tissue evidence="7">Whole specimen</tissue>
    </source>
</reference>
<feature type="domain" description="RWD" evidence="6">
    <location>
        <begin position="8"/>
        <end position="114"/>
    </location>
</feature>
<keyword evidence="8" id="KW-1185">Reference proteome</keyword>
<evidence type="ECO:0000256" key="3">
    <source>
        <dbReference type="ARBA" id="ARBA00015444"/>
    </source>
</evidence>
<dbReference type="InterPro" id="IPR006575">
    <property type="entry name" value="RWD_dom"/>
</dbReference>
<dbReference type="SMART" id="SM00591">
    <property type="entry name" value="RWD"/>
    <property type="match status" value="1"/>
</dbReference>
<dbReference type="PANTHER" id="PTHR15628:SF1">
    <property type="entry name" value="RWD DOMAIN-CONTAINING PROTEIN 3"/>
    <property type="match status" value="1"/>
</dbReference>
<comment type="subcellular location">
    <subcellularLocation>
        <location evidence="2">Cytoplasm</location>
    </subcellularLocation>
    <subcellularLocation>
        <location evidence="1">Nucleus</location>
    </subcellularLocation>
</comment>
<name>A0AAN8JL87_PATCE</name>
<dbReference type="PANTHER" id="PTHR15628">
    <property type="entry name" value="RWD DOMAIN-CONTAINING PROTEIN 3"/>
    <property type="match status" value="1"/>
</dbReference>
<evidence type="ECO:0000256" key="1">
    <source>
        <dbReference type="ARBA" id="ARBA00004123"/>
    </source>
</evidence>
<dbReference type="Proteomes" id="UP001347796">
    <property type="component" value="Unassembled WGS sequence"/>
</dbReference>
<evidence type="ECO:0000256" key="5">
    <source>
        <dbReference type="ARBA" id="ARBA00023242"/>
    </source>
</evidence>
<evidence type="ECO:0000256" key="4">
    <source>
        <dbReference type="ARBA" id="ARBA00022490"/>
    </source>
</evidence>
<sequence length="264" mass="30781">MATYDICEELEVLRSMYCLPGELYISEDSRNGRHIALKLKKEEEKVRIVLDVKMVLSSSYPSIAPEISLFSCELSVKMLKSLRQEITDVIIKENLGSPVLLHIVTYLCEKLGELPIEIEDRSLNPEIHKNSRNCIMLIHLDHMRARTSYIKLIKKWTNELNLCGRLIFFKRLILLLLIGSSYHLKEYIIRNRRKNVDVDSRGQSCKERMLSILCEQPWDKQVIFHEFEVIDCESNEEVKDIFGGDLQDIYHTYVNKLSGYGLKV</sequence>
<proteinExistence type="predicted"/>
<dbReference type="GO" id="GO:0033235">
    <property type="term" value="P:positive regulation of protein sumoylation"/>
    <property type="evidence" value="ECO:0007669"/>
    <property type="project" value="InterPro"/>
</dbReference>
<comment type="caution">
    <text evidence="7">The sequence shown here is derived from an EMBL/GenBank/DDBJ whole genome shotgun (WGS) entry which is preliminary data.</text>
</comment>
<keyword evidence="5" id="KW-0539">Nucleus</keyword>
<evidence type="ECO:0000313" key="7">
    <source>
        <dbReference type="EMBL" id="KAK6178780.1"/>
    </source>
</evidence>
<dbReference type="Pfam" id="PF05773">
    <property type="entry name" value="RWD"/>
    <property type="match status" value="1"/>
</dbReference>
<dbReference type="EMBL" id="JAZGQO010000008">
    <property type="protein sequence ID" value="KAK6178780.1"/>
    <property type="molecule type" value="Genomic_DNA"/>
</dbReference>
<accession>A0AAN8JL87</accession>
<dbReference type="GO" id="GO:0005737">
    <property type="term" value="C:cytoplasm"/>
    <property type="evidence" value="ECO:0007669"/>
    <property type="project" value="UniProtKB-SubCell"/>
</dbReference>
<dbReference type="SUPFAM" id="SSF54495">
    <property type="entry name" value="UBC-like"/>
    <property type="match status" value="1"/>
</dbReference>
<evidence type="ECO:0000259" key="6">
    <source>
        <dbReference type="PROSITE" id="PS50908"/>
    </source>
</evidence>
<dbReference type="GO" id="GO:1902073">
    <property type="term" value="P:positive regulation of hypoxia-inducible factor-1alpha signaling pathway"/>
    <property type="evidence" value="ECO:0007669"/>
    <property type="project" value="InterPro"/>
</dbReference>
<dbReference type="CDD" id="cd24164">
    <property type="entry name" value="RWDD3_C"/>
    <property type="match status" value="1"/>
</dbReference>
<protein>
    <recommendedName>
        <fullName evidence="3">RWD domain-containing protein 3</fullName>
    </recommendedName>
</protein>
<dbReference type="InterPro" id="IPR016135">
    <property type="entry name" value="UBQ-conjugating_enzyme/RWD"/>
</dbReference>
<dbReference type="AlphaFoldDB" id="A0AAN8JL87"/>
<dbReference type="GO" id="GO:0005634">
    <property type="term" value="C:nucleus"/>
    <property type="evidence" value="ECO:0007669"/>
    <property type="project" value="UniProtKB-SubCell"/>
</dbReference>
<evidence type="ECO:0000256" key="2">
    <source>
        <dbReference type="ARBA" id="ARBA00004496"/>
    </source>
</evidence>
<dbReference type="InterPro" id="IPR038840">
    <property type="entry name" value="RWDD3"/>
</dbReference>